<name>A0ABY9Y903_9GAMM</name>
<feature type="domain" description="Thioredoxin" evidence="1">
    <location>
        <begin position="1"/>
        <end position="108"/>
    </location>
</feature>
<evidence type="ECO:0000313" key="3">
    <source>
        <dbReference type="Proteomes" id="UP001305421"/>
    </source>
</evidence>
<proteinExistence type="predicted"/>
<dbReference type="Proteomes" id="UP001305421">
    <property type="component" value="Chromosome"/>
</dbReference>
<dbReference type="GeneID" id="84659251"/>
<keyword evidence="3" id="KW-1185">Reference proteome</keyword>
<dbReference type="SUPFAM" id="SSF52833">
    <property type="entry name" value="Thioredoxin-like"/>
    <property type="match status" value="1"/>
</dbReference>
<reference evidence="2 3" key="1">
    <citation type="submission" date="2022-12" db="EMBL/GenBank/DDBJ databases">
        <title>Two new species, Stenotrophomonas aracearum and Stenotrophomonas oahuensis, isolated from Anthurium (Araceae family) in Hawaii.</title>
        <authorList>
            <person name="Chunag S.C."/>
            <person name="Dobhal S."/>
            <person name="Alvarez A."/>
            <person name="Arif M."/>
        </authorList>
    </citation>
    <scope>NUCLEOTIDE SEQUENCE [LARGE SCALE GENOMIC DNA]</scope>
    <source>
        <strain evidence="2 3">A5588</strain>
    </source>
</reference>
<protein>
    <submittedName>
        <fullName evidence="2">Thioredoxin family protein</fullName>
    </submittedName>
</protein>
<sequence length="108" mass="11713">MLTLHADTPEQYHAAVADHPALLVDFHKDNCPGCRMLAMSLAAVASTPEAHELVLLKVRLEAIGEVFFRSLGLRQTPTLSVVRDGQEVLRLPGFQSPDAIRAALARSA</sequence>
<dbReference type="Pfam" id="PF00085">
    <property type="entry name" value="Thioredoxin"/>
    <property type="match status" value="1"/>
</dbReference>
<evidence type="ECO:0000259" key="1">
    <source>
        <dbReference type="PROSITE" id="PS51352"/>
    </source>
</evidence>
<dbReference type="InterPro" id="IPR013766">
    <property type="entry name" value="Thioredoxin_domain"/>
</dbReference>
<dbReference type="RefSeq" id="WP_070206594.1">
    <property type="nucleotide sequence ID" value="NZ_CP115543.1"/>
</dbReference>
<accession>A0ABY9Y903</accession>
<evidence type="ECO:0000313" key="2">
    <source>
        <dbReference type="EMBL" id="WNH47152.1"/>
    </source>
</evidence>
<dbReference type="Gene3D" id="3.40.30.10">
    <property type="entry name" value="Glutaredoxin"/>
    <property type="match status" value="1"/>
</dbReference>
<dbReference type="PROSITE" id="PS51352">
    <property type="entry name" value="THIOREDOXIN_2"/>
    <property type="match status" value="1"/>
</dbReference>
<organism evidence="2 3">
    <name type="scientific">Stenotrophomonas aracearum</name>
    <dbReference type="NCBI Taxonomy" id="3003272"/>
    <lineage>
        <taxon>Bacteria</taxon>
        <taxon>Pseudomonadati</taxon>
        <taxon>Pseudomonadota</taxon>
        <taxon>Gammaproteobacteria</taxon>
        <taxon>Lysobacterales</taxon>
        <taxon>Lysobacteraceae</taxon>
        <taxon>Stenotrophomonas</taxon>
    </lineage>
</organism>
<dbReference type="InterPro" id="IPR036249">
    <property type="entry name" value="Thioredoxin-like_sf"/>
</dbReference>
<dbReference type="EMBL" id="CP115543">
    <property type="protein sequence ID" value="WNH47152.1"/>
    <property type="molecule type" value="Genomic_DNA"/>
</dbReference>
<gene>
    <name evidence="2" type="ORF">PDM28_10555</name>
</gene>
<dbReference type="CDD" id="cd02947">
    <property type="entry name" value="TRX_family"/>
    <property type="match status" value="1"/>
</dbReference>